<feature type="signal peptide" evidence="1">
    <location>
        <begin position="1"/>
        <end position="35"/>
    </location>
</feature>
<evidence type="ECO:0008006" key="4">
    <source>
        <dbReference type="Google" id="ProtNLM"/>
    </source>
</evidence>
<dbReference type="Gene3D" id="2.160.20.10">
    <property type="entry name" value="Single-stranded right-handed beta-helix, Pectin lyase-like"/>
    <property type="match status" value="1"/>
</dbReference>
<proteinExistence type="predicted"/>
<dbReference type="Proteomes" id="UP000249046">
    <property type="component" value="Unassembled WGS sequence"/>
</dbReference>
<dbReference type="InterPro" id="IPR012334">
    <property type="entry name" value="Pectin_lyas_fold"/>
</dbReference>
<sequence>MPSAAFDPRLRRLRRRPLAAVCCALVLAAAVPAGAAILPVSTCDDSGPGSLREVALGAGSGDTIDLSALTCSTITLSAGAIALSGDVTLKGPGAAALAIDAGFTSRILAHGGGTLTVADLSLLQGKYTHEGDAAGGCVVSAGNVVLDQVVISGCGVLAGEGAVARGGGLAVDGDLTLLWSTISGNTALADGIVEGGGAHAGTAQAFYSEIRGNEATSNYATSSGGGLAIVGSTVILSSAVTGNRAGEAAGLSAGSAAEDSVAILNSTVSGNEAALRIGGARIGAPLVLANSTIAFNLDTEAAGGLHLTAGADIQSTILSDNGGIDLGGAAGVAVTGANNLIRQATLSVPAGTLQADPLLLPLADNGGYTPTHALAAGSPAIDAGSNTVSLIGDQRGGAFAREVGAAADIGAFEVQVDPDALFRDGFDP</sequence>
<gene>
    <name evidence="2" type="ORF">DI564_06065</name>
</gene>
<dbReference type="AlphaFoldDB" id="A0A2W5KK22"/>
<comment type="caution">
    <text evidence="2">The sequence shown here is derived from an EMBL/GenBank/DDBJ whole genome shotgun (WGS) entry which is preliminary data.</text>
</comment>
<evidence type="ECO:0000313" key="2">
    <source>
        <dbReference type="EMBL" id="PZQ17371.1"/>
    </source>
</evidence>
<evidence type="ECO:0000313" key="3">
    <source>
        <dbReference type="Proteomes" id="UP000249046"/>
    </source>
</evidence>
<dbReference type="EMBL" id="QFPO01000004">
    <property type="protein sequence ID" value="PZQ17371.1"/>
    <property type="molecule type" value="Genomic_DNA"/>
</dbReference>
<reference evidence="2 3" key="1">
    <citation type="submission" date="2017-08" db="EMBL/GenBank/DDBJ databases">
        <title>Infants hospitalized years apart are colonized by the same room-sourced microbial strains.</title>
        <authorList>
            <person name="Brooks B."/>
            <person name="Olm M.R."/>
            <person name="Firek B.A."/>
            <person name="Baker R."/>
            <person name="Thomas B.C."/>
            <person name="Morowitz M.J."/>
            <person name="Banfield J.F."/>
        </authorList>
    </citation>
    <scope>NUCLEOTIDE SEQUENCE [LARGE SCALE GENOMIC DNA]</scope>
    <source>
        <strain evidence="2">S2_005_003_R2_42</strain>
    </source>
</reference>
<name>A0A2W5KK22_9GAMM</name>
<dbReference type="InterPro" id="IPR059226">
    <property type="entry name" value="Choice_anch_Q_dom"/>
</dbReference>
<feature type="chain" id="PRO_5015975421" description="Right handed beta helix domain-containing protein" evidence="1">
    <location>
        <begin position="36"/>
        <end position="428"/>
    </location>
</feature>
<protein>
    <recommendedName>
        <fullName evidence="4">Right handed beta helix domain-containing protein</fullName>
    </recommendedName>
</protein>
<organism evidence="2 3">
    <name type="scientific">Rhodanobacter denitrificans</name>
    <dbReference type="NCBI Taxonomy" id="666685"/>
    <lineage>
        <taxon>Bacteria</taxon>
        <taxon>Pseudomonadati</taxon>
        <taxon>Pseudomonadota</taxon>
        <taxon>Gammaproteobacteria</taxon>
        <taxon>Lysobacterales</taxon>
        <taxon>Rhodanobacteraceae</taxon>
        <taxon>Rhodanobacter</taxon>
    </lineage>
</organism>
<evidence type="ECO:0000256" key="1">
    <source>
        <dbReference type="SAM" id="SignalP"/>
    </source>
</evidence>
<keyword evidence="1" id="KW-0732">Signal</keyword>
<dbReference type="InterPro" id="IPR011050">
    <property type="entry name" value="Pectin_lyase_fold/virulence"/>
</dbReference>
<dbReference type="SUPFAM" id="SSF51126">
    <property type="entry name" value="Pectin lyase-like"/>
    <property type="match status" value="1"/>
</dbReference>
<dbReference type="NCBIfam" id="NF041518">
    <property type="entry name" value="choice_anch_Q"/>
    <property type="match status" value="1"/>
</dbReference>
<accession>A0A2W5KK22</accession>